<evidence type="ECO:0000313" key="2">
    <source>
        <dbReference type="EMBL" id="MDQ0271671.1"/>
    </source>
</evidence>
<proteinExistence type="predicted"/>
<dbReference type="Proteomes" id="UP001238088">
    <property type="component" value="Unassembled WGS sequence"/>
</dbReference>
<evidence type="ECO:0008006" key="4">
    <source>
        <dbReference type="Google" id="ProtNLM"/>
    </source>
</evidence>
<protein>
    <recommendedName>
        <fullName evidence="4">Phage protein</fullName>
    </recommendedName>
</protein>
<organism evidence="2 3">
    <name type="scientific">Cytobacillus purgationiresistens</name>
    <dbReference type="NCBI Taxonomy" id="863449"/>
    <lineage>
        <taxon>Bacteria</taxon>
        <taxon>Bacillati</taxon>
        <taxon>Bacillota</taxon>
        <taxon>Bacilli</taxon>
        <taxon>Bacillales</taxon>
        <taxon>Bacillaceae</taxon>
        <taxon>Cytobacillus</taxon>
    </lineage>
</organism>
<feature type="transmembrane region" description="Helical" evidence="1">
    <location>
        <begin position="7"/>
        <end position="23"/>
    </location>
</feature>
<sequence length="52" mass="6396">MEIEIEMNFFWIALALFFLGYFINDGLRNFKNPKKGSKYQYFINERDLHLLF</sequence>
<keyword evidence="1" id="KW-0812">Transmembrane</keyword>
<comment type="caution">
    <text evidence="2">The sequence shown here is derived from an EMBL/GenBank/DDBJ whole genome shotgun (WGS) entry which is preliminary data.</text>
</comment>
<keyword evidence="3" id="KW-1185">Reference proteome</keyword>
<reference evidence="2 3" key="1">
    <citation type="submission" date="2023-07" db="EMBL/GenBank/DDBJ databases">
        <title>Genomic Encyclopedia of Type Strains, Phase IV (KMG-IV): sequencing the most valuable type-strain genomes for metagenomic binning, comparative biology and taxonomic classification.</title>
        <authorList>
            <person name="Goeker M."/>
        </authorList>
    </citation>
    <scope>NUCLEOTIDE SEQUENCE [LARGE SCALE GENOMIC DNA]</scope>
    <source>
        <strain evidence="2 3">DSM 23494</strain>
    </source>
</reference>
<keyword evidence="1" id="KW-1133">Transmembrane helix</keyword>
<keyword evidence="1" id="KW-0472">Membrane</keyword>
<dbReference type="EMBL" id="JAUSUB010000016">
    <property type="protein sequence ID" value="MDQ0271671.1"/>
    <property type="molecule type" value="Genomic_DNA"/>
</dbReference>
<evidence type="ECO:0000256" key="1">
    <source>
        <dbReference type="SAM" id="Phobius"/>
    </source>
</evidence>
<name>A0ABU0ALR1_9BACI</name>
<evidence type="ECO:0000313" key="3">
    <source>
        <dbReference type="Proteomes" id="UP001238088"/>
    </source>
</evidence>
<accession>A0ABU0ALR1</accession>
<gene>
    <name evidence="2" type="ORF">J2S17_003559</name>
</gene>